<comment type="caution">
    <text evidence="3">The sequence shown here is derived from an EMBL/GenBank/DDBJ whole genome shotgun (WGS) entry which is preliminary data.</text>
</comment>
<feature type="region of interest" description="Disordered" evidence="1">
    <location>
        <begin position="131"/>
        <end position="152"/>
    </location>
</feature>
<sequence length="721" mass="82173">MPPSTASRVLSFLLQFFLNNSITRLLRRIPSIFLHLCRLAFRKASTKPRQLDDNEPVPPEKCDIPSSPTICASRMPNIISTSQGHIPSPASPSSSEEITIHVEQCDDGEDARRSRDSFSIHSFFDRRRQSTGSITGSVRSLSPQSVRSQPPSVVSFNGGLSAQVPRASVSRLSLNSVRGSVHSIAHSALTFNGERASIRQSTIHGQIDCMLSIDLSRYVRKHKILQAQPSVKIPALETQYACPIPEGWTKYVHPDGCPYWYDTKRKILTDVNLLDEEIFLQTRRFVDLIFDYIRAENLQLEPDVELVVETVKYDWDEDYRCGYYFVHHKSRSLFWLQEFDVSYALWDAQANTSLSHVKLEIEVSYWQHWEFFCNIQVVTEDLLNELTNILITDLVDLQTSDTSNALFSADELQSFLGAIKISRRLIDAPCKGSPFFIGRLMSLYMRQRFANFWGEYGARLHREQSVHHPDGRPRTWLITLLSPILFNAPDIHLRGLHLIFIDEVAAAQPWRAFIKKLGDEWQDFIINSAVLLAANVAFLAIQSVDNVKDDPRRSPSQIASYLSTLTSVSSMIVGLLLVRQTRTKGRDTAKAAADYLRARQYRVVGHEPLAIMYSLPYAFLMWAMVLFMVAFLLACLLDTTPITRLLSGITGLICLTLIFWCIWMNWDRGVDVHQSQWNTSIDTLSQWRARLHEALRSLPFKLRKQAQSHDPEDIPMPNTSA</sequence>
<accession>A0A9P6A7U5</accession>
<proteinExistence type="predicted"/>
<protein>
    <recommendedName>
        <fullName evidence="5">WW domain-containing protein</fullName>
    </recommendedName>
</protein>
<evidence type="ECO:0000313" key="3">
    <source>
        <dbReference type="EMBL" id="KAF9501528.1"/>
    </source>
</evidence>
<feature type="transmembrane region" description="Helical" evidence="2">
    <location>
        <begin position="645"/>
        <end position="666"/>
    </location>
</feature>
<keyword evidence="2" id="KW-0812">Transmembrane</keyword>
<evidence type="ECO:0000313" key="4">
    <source>
        <dbReference type="Proteomes" id="UP000807025"/>
    </source>
</evidence>
<feature type="compositionally biased region" description="Low complexity" evidence="1">
    <location>
        <begin position="137"/>
        <end position="152"/>
    </location>
</feature>
<evidence type="ECO:0000256" key="2">
    <source>
        <dbReference type="SAM" id="Phobius"/>
    </source>
</evidence>
<feature type="region of interest" description="Disordered" evidence="1">
    <location>
        <begin position="47"/>
        <end position="66"/>
    </location>
</feature>
<dbReference type="AlphaFoldDB" id="A0A9P6A7U5"/>
<evidence type="ECO:0008006" key="5">
    <source>
        <dbReference type="Google" id="ProtNLM"/>
    </source>
</evidence>
<dbReference type="EMBL" id="MU154523">
    <property type="protein sequence ID" value="KAF9501528.1"/>
    <property type="molecule type" value="Genomic_DNA"/>
</dbReference>
<dbReference type="InterPro" id="IPR001202">
    <property type="entry name" value="WW_dom"/>
</dbReference>
<dbReference type="CDD" id="cd00201">
    <property type="entry name" value="WW"/>
    <property type="match status" value="1"/>
</dbReference>
<dbReference type="OrthoDB" id="2657661at2759"/>
<reference evidence="3" key="1">
    <citation type="submission" date="2020-11" db="EMBL/GenBank/DDBJ databases">
        <authorList>
            <consortium name="DOE Joint Genome Institute"/>
            <person name="Ahrendt S."/>
            <person name="Riley R."/>
            <person name="Andreopoulos W."/>
            <person name="Labutti K."/>
            <person name="Pangilinan J."/>
            <person name="Ruiz-Duenas F.J."/>
            <person name="Barrasa J.M."/>
            <person name="Sanchez-Garcia M."/>
            <person name="Camarero S."/>
            <person name="Miyauchi S."/>
            <person name="Serrano A."/>
            <person name="Linde D."/>
            <person name="Babiker R."/>
            <person name="Drula E."/>
            <person name="Ayuso-Fernandez I."/>
            <person name="Pacheco R."/>
            <person name="Padilla G."/>
            <person name="Ferreira P."/>
            <person name="Barriuso J."/>
            <person name="Kellner H."/>
            <person name="Castanera R."/>
            <person name="Alfaro M."/>
            <person name="Ramirez L."/>
            <person name="Pisabarro A.G."/>
            <person name="Kuo A."/>
            <person name="Tritt A."/>
            <person name="Lipzen A."/>
            <person name="He G."/>
            <person name="Yan M."/>
            <person name="Ng V."/>
            <person name="Cullen D."/>
            <person name="Martin F."/>
            <person name="Rosso M.-N."/>
            <person name="Henrissat B."/>
            <person name="Hibbett D."/>
            <person name="Martinez A.T."/>
            <person name="Grigoriev I.V."/>
        </authorList>
    </citation>
    <scope>NUCLEOTIDE SEQUENCE</scope>
    <source>
        <strain evidence="3">ATCC 90797</strain>
    </source>
</reference>
<keyword evidence="2" id="KW-0472">Membrane</keyword>
<gene>
    <name evidence="3" type="ORF">BDN71DRAFT_1439137</name>
</gene>
<dbReference type="Proteomes" id="UP000807025">
    <property type="component" value="Unassembled WGS sequence"/>
</dbReference>
<keyword evidence="4" id="KW-1185">Reference proteome</keyword>
<evidence type="ECO:0000256" key="1">
    <source>
        <dbReference type="SAM" id="MobiDB-lite"/>
    </source>
</evidence>
<feature type="transmembrane region" description="Helical" evidence="2">
    <location>
        <begin position="558"/>
        <end position="578"/>
    </location>
</feature>
<feature type="transmembrane region" description="Helical" evidence="2">
    <location>
        <begin position="609"/>
        <end position="633"/>
    </location>
</feature>
<name>A0A9P6A7U5_PLEER</name>
<keyword evidence="2" id="KW-1133">Transmembrane helix</keyword>
<organism evidence="3 4">
    <name type="scientific">Pleurotus eryngii</name>
    <name type="common">Boletus of the steppes</name>
    <dbReference type="NCBI Taxonomy" id="5323"/>
    <lineage>
        <taxon>Eukaryota</taxon>
        <taxon>Fungi</taxon>
        <taxon>Dikarya</taxon>
        <taxon>Basidiomycota</taxon>
        <taxon>Agaricomycotina</taxon>
        <taxon>Agaricomycetes</taxon>
        <taxon>Agaricomycetidae</taxon>
        <taxon>Agaricales</taxon>
        <taxon>Pleurotineae</taxon>
        <taxon>Pleurotaceae</taxon>
        <taxon>Pleurotus</taxon>
    </lineage>
</organism>